<dbReference type="OrthoDB" id="794403at2"/>
<dbReference type="Proteomes" id="UP000271937">
    <property type="component" value="Unassembled WGS sequence"/>
</dbReference>
<protein>
    <recommendedName>
        <fullName evidence="3">Lipoprotein</fullName>
    </recommendedName>
</protein>
<sequence>MKKLLILGIGILAFASCKEKLEEENIVVTEQEMEQPEIVAEKECYLWTSKGKDTIKMSIVTANGNNVSGDLQYNFFEKDGNFGKFTGMFQGDTLHATYDFESEGMKSTRESVFLKKGTTLVEGFGEIITVGNKQTFKDKKDLKFGSVTLNKVECVK</sequence>
<accession>A0A3P3W8Y4</accession>
<name>A0A3P3W8Y4_9FLAO</name>
<keyword evidence="2" id="KW-1185">Reference proteome</keyword>
<comment type="caution">
    <text evidence="1">The sequence shown here is derived from an EMBL/GenBank/DDBJ whole genome shotgun (WGS) entry which is preliminary data.</text>
</comment>
<evidence type="ECO:0008006" key="3">
    <source>
        <dbReference type="Google" id="ProtNLM"/>
    </source>
</evidence>
<dbReference type="EMBL" id="RQVR01000008">
    <property type="protein sequence ID" value="RRJ91450.1"/>
    <property type="molecule type" value="Genomic_DNA"/>
</dbReference>
<proteinExistence type="predicted"/>
<reference evidence="1 2" key="1">
    <citation type="submission" date="2018-11" db="EMBL/GenBank/DDBJ databases">
        <title>Flavobacterium sp. nov., YIM 102600 draft genome.</title>
        <authorList>
            <person name="Li G."/>
            <person name="Jiang Y."/>
        </authorList>
    </citation>
    <scope>NUCLEOTIDE SEQUENCE [LARGE SCALE GENOMIC DNA]</scope>
    <source>
        <strain evidence="1 2">YIM 102600</strain>
    </source>
</reference>
<dbReference type="AlphaFoldDB" id="A0A3P3W8Y4"/>
<evidence type="ECO:0000313" key="2">
    <source>
        <dbReference type="Proteomes" id="UP000271937"/>
    </source>
</evidence>
<organism evidence="1 2">
    <name type="scientific">Flavobacterium macacae</name>
    <dbReference type="NCBI Taxonomy" id="2488993"/>
    <lineage>
        <taxon>Bacteria</taxon>
        <taxon>Pseudomonadati</taxon>
        <taxon>Bacteroidota</taxon>
        <taxon>Flavobacteriia</taxon>
        <taxon>Flavobacteriales</taxon>
        <taxon>Flavobacteriaceae</taxon>
        <taxon>Flavobacterium</taxon>
    </lineage>
</organism>
<gene>
    <name evidence="1" type="ORF">EG849_08635</name>
</gene>
<dbReference type="PROSITE" id="PS51257">
    <property type="entry name" value="PROKAR_LIPOPROTEIN"/>
    <property type="match status" value="1"/>
</dbReference>
<evidence type="ECO:0000313" key="1">
    <source>
        <dbReference type="EMBL" id="RRJ91450.1"/>
    </source>
</evidence>
<dbReference type="RefSeq" id="WP_125012684.1">
    <property type="nucleotide sequence ID" value="NZ_RQVR01000008.1"/>
</dbReference>